<keyword evidence="4" id="KW-0539">Nucleus</keyword>
<dbReference type="Proteomes" id="UP000006727">
    <property type="component" value="Chromosome 9"/>
</dbReference>
<feature type="compositionally biased region" description="Low complexity" evidence="5">
    <location>
        <begin position="34"/>
        <end position="57"/>
    </location>
</feature>
<dbReference type="InterPro" id="IPR045865">
    <property type="entry name" value="ACT-like_dom_sf"/>
</dbReference>
<dbReference type="CDD" id="cd11393">
    <property type="entry name" value="bHLH_AtbHLH_like"/>
    <property type="match status" value="1"/>
</dbReference>
<reference evidence="7" key="3">
    <citation type="submission" date="2020-12" db="UniProtKB">
        <authorList>
            <consortium name="EnsemblPlants"/>
        </authorList>
    </citation>
    <scope>IDENTIFICATION</scope>
</reference>
<evidence type="ECO:0000259" key="6">
    <source>
        <dbReference type="PROSITE" id="PS50888"/>
    </source>
</evidence>
<dbReference type="GeneID" id="112286495"/>
<dbReference type="EnsemblPlants" id="Pp3c9_18600V3.2">
    <property type="protein sequence ID" value="Pp3c9_18600V3.2"/>
    <property type="gene ID" value="Pp3c9_18600"/>
</dbReference>
<dbReference type="Gramene" id="Pp3c9_18600V3.2">
    <property type="protein sequence ID" value="Pp3c9_18600V3.2"/>
    <property type="gene ID" value="Pp3c9_18600"/>
</dbReference>
<feature type="compositionally biased region" description="Low complexity" evidence="5">
    <location>
        <begin position="347"/>
        <end position="359"/>
    </location>
</feature>
<dbReference type="InterPro" id="IPR036638">
    <property type="entry name" value="HLH_DNA-bd_sf"/>
</dbReference>
<dbReference type="SUPFAM" id="SSF47459">
    <property type="entry name" value="HLH, helix-loop-helix DNA-binding domain"/>
    <property type="match status" value="1"/>
</dbReference>
<dbReference type="InterPro" id="IPR011598">
    <property type="entry name" value="bHLH_dom"/>
</dbReference>
<evidence type="ECO:0000256" key="3">
    <source>
        <dbReference type="ARBA" id="ARBA00023163"/>
    </source>
</evidence>
<dbReference type="GO" id="GO:0006355">
    <property type="term" value="P:regulation of DNA-templated transcription"/>
    <property type="evidence" value="ECO:0000318"/>
    <property type="project" value="GO_Central"/>
</dbReference>
<dbReference type="SUPFAM" id="SSF55021">
    <property type="entry name" value="ACT-like"/>
    <property type="match status" value="1"/>
</dbReference>
<dbReference type="EMBL" id="ABEU02000009">
    <property type="status" value="NOT_ANNOTATED_CDS"/>
    <property type="molecule type" value="Genomic_DNA"/>
</dbReference>
<dbReference type="InParanoid" id="A0A7I4EPL8"/>
<feature type="region of interest" description="Disordered" evidence="5">
    <location>
        <begin position="34"/>
        <end position="63"/>
    </location>
</feature>
<keyword evidence="2" id="KW-0805">Transcription regulation</keyword>
<dbReference type="Gene3D" id="4.10.280.10">
    <property type="entry name" value="Helix-loop-helix DNA-binding domain"/>
    <property type="match status" value="1"/>
</dbReference>
<dbReference type="RefSeq" id="XP_024384191.1">
    <property type="nucleotide sequence ID" value="XM_024528423.2"/>
</dbReference>
<dbReference type="OrthoDB" id="675169at2759"/>
<feature type="compositionally biased region" description="Basic and acidic residues" evidence="5">
    <location>
        <begin position="331"/>
        <end position="342"/>
    </location>
</feature>
<dbReference type="PANTHER" id="PTHR45959">
    <property type="entry name" value="BHLH TRANSCRIPTION FACTOR"/>
    <property type="match status" value="1"/>
</dbReference>
<name>A0A7I4EPL8_PHYPA</name>
<keyword evidence="3" id="KW-0804">Transcription</keyword>
<evidence type="ECO:0000256" key="2">
    <source>
        <dbReference type="ARBA" id="ARBA00023015"/>
    </source>
</evidence>
<reference evidence="7 8" key="2">
    <citation type="journal article" date="2018" name="Plant J.">
        <title>The Physcomitrella patens chromosome-scale assembly reveals moss genome structure and evolution.</title>
        <authorList>
            <person name="Lang D."/>
            <person name="Ullrich K.K."/>
            <person name="Murat F."/>
            <person name="Fuchs J."/>
            <person name="Jenkins J."/>
            <person name="Haas F.B."/>
            <person name="Piednoel M."/>
            <person name="Gundlach H."/>
            <person name="Van Bel M."/>
            <person name="Meyberg R."/>
            <person name="Vives C."/>
            <person name="Morata J."/>
            <person name="Symeonidi A."/>
            <person name="Hiss M."/>
            <person name="Muchero W."/>
            <person name="Kamisugi Y."/>
            <person name="Saleh O."/>
            <person name="Blanc G."/>
            <person name="Decker E.L."/>
            <person name="van Gessel N."/>
            <person name="Grimwood J."/>
            <person name="Hayes R.D."/>
            <person name="Graham S.W."/>
            <person name="Gunter L.E."/>
            <person name="McDaniel S.F."/>
            <person name="Hoernstein S.N.W."/>
            <person name="Larsson A."/>
            <person name="Li F.W."/>
            <person name="Perroud P.F."/>
            <person name="Phillips J."/>
            <person name="Ranjan P."/>
            <person name="Rokshar D.S."/>
            <person name="Rothfels C.J."/>
            <person name="Schneider L."/>
            <person name="Shu S."/>
            <person name="Stevenson D.W."/>
            <person name="Thummler F."/>
            <person name="Tillich M."/>
            <person name="Villarreal Aguilar J.C."/>
            <person name="Widiez T."/>
            <person name="Wong G.K."/>
            <person name="Wymore A."/>
            <person name="Zhang Y."/>
            <person name="Zimmer A.D."/>
            <person name="Quatrano R.S."/>
            <person name="Mayer K.F.X."/>
            <person name="Goodstein D."/>
            <person name="Casacuberta J.M."/>
            <person name="Vandepoele K."/>
            <person name="Reski R."/>
            <person name="Cuming A.C."/>
            <person name="Tuskan G.A."/>
            <person name="Maumus F."/>
            <person name="Salse J."/>
            <person name="Schmutz J."/>
            <person name="Rensing S.A."/>
        </authorList>
    </citation>
    <scope>NUCLEOTIDE SEQUENCE [LARGE SCALE GENOMIC DNA]</scope>
    <source>
        <strain evidence="7 8">cv. Gransden 2004</strain>
    </source>
</reference>
<accession>A0A7I4EPL8</accession>
<dbReference type="InterPro" id="IPR052610">
    <property type="entry name" value="bHLH_transcription_regulator"/>
</dbReference>
<feature type="domain" description="BHLH" evidence="6">
    <location>
        <begin position="236"/>
        <end position="285"/>
    </location>
</feature>
<dbReference type="GO" id="GO:0005634">
    <property type="term" value="C:nucleus"/>
    <property type="evidence" value="ECO:0000318"/>
    <property type="project" value="GO_Central"/>
</dbReference>
<evidence type="ECO:0000313" key="8">
    <source>
        <dbReference type="Proteomes" id="UP000006727"/>
    </source>
</evidence>
<evidence type="ECO:0000256" key="4">
    <source>
        <dbReference type="ARBA" id="ARBA00023242"/>
    </source>
</evidence>
<evidence type="ECO:0000313" key="7">
    <source>
        <dbReference type="EnsemblPlants" id="Pp3c9_18600V3.2"/>
    </source>
</evidence>
<proteinExistence type="predicted"/>
<dbReference type="KEGG" id="ppp:112286495"/>
<keyword evidence="8" id="KW-1185">Reference proteome</keyword>
<dbReference type="PANTHER" id="PTHR45959:SF63">
    <property type="entry name" value="BHLH DOMAIN-CONTAINING PROTEIN"/>
    <property type="match status" value="1"/>
</dbReference>
<dbReference type="InterPro" id="IPR045239">
    <property type="entry name" value="bHLH95_bHLH"/>
</dbReference>
<evidence type="ECO:0000256" key="1">
    <source>
        <dbReference type="ARBA" id="ARBA00004123"/>
    </source>
</evidence>
<feature type="compositionally biased region" description="Polar residues" evidence="5">
    <location>
        <begin position="313"/>
        <end position="329"/>
    </location>
</feature>
<dbReference type="AlphaFoldDB" id="A0A7I4EPL8"/>
<organism evidence="7 8">
    <name type="scientific">Physcomitrium patens</name>
    <name type="common">Spreading-leaved earth moss</name>
    <name type="synonym">Physcomitrella patens</name>
    <dbReference type="NCBI Taxonomy" id="3218"/>
    <lineage>
        <taxon>Eukaryota</taxon>
        <taxon>Viridiplantae</taxon>
        <taxon>Streptophyta</taxon>
        <taxon>Embryophyta</taxon>
        <taxon>Bryophyta</taxon>
        <taxon>Bryophytina</taxon>
        <taxon>Bryopsida</taxon>
        <taxon>Funariidae</taxon>
        <taxon>Funariales</taxon>
        <taxon>Funariaceae</taxon>
        <taxon>Physcomitrium</taxon>
    </lineage>
</organism>
<comment type="subcellular location">
    <subcellularLocation>
        <location evidence="1">Nucleus</location>
    </subcellularLocation>
</comment>
<dbReference type="PROSITE" id="PS50888">
    <property type="entry name" value="BHLH"/>
    <property type="match status" value="1"/>
</dbReference>
<dbReference type="InterPro" id="IPR054502">
    <property type="entry name" value="bHLH-TF_ACT-like_plant"/>
</dbReference>
<protein>
    <recommendedName>
        <fullName evidence="6">BHLH domain-containing protein</fullName>
    </recommendedName>
</protein>
<dbReference type="GO" id="GO:0000976">
    <property type="term" value="F:transcription cis-regulatory region binding"/>
    <property type="evidence" value="ECO:0000318"/>
    <property type="project" value="GO_Central"/>
</dbReference>
<evidence type="ECO:0000256" key="5">
    <source>
        <dbReference type="SAM" id="MobiDB-lite"/>
    </source>
</evidence>
<dbReference type="Pfam" id="PF22754">
    <property type="entry name" value="bHLH-TF_ACT-like_plant"/>
    <property type="match status" value="1"/>
</dbReference>
<dbReference type="SMART" id="SM00353">
    <property type="entry name" value="HLH"/>
    <property type="match status" value="1"/>
</dbReference>
<sequence length="479" mass="51752">MDQRRTSAAQPALPSSLLLSEDLYDLLQGNRFSTTTSTTSASPTTSTLSSGAATTLSDVKSNPNSLQDPLNHFIFDQIAPAPGALKMEPEIGDFMSNSYNWMPTTQLYNVDSLSCLTNYNTNHLPHQLPSTSQFSYSPPQPSVQSSSQIQALRDFMVYGNLADPIMPTPQFSSAVSSRATTPIGNSLLYQLDDVGTDSLIGISPGVQSKPQDMNLAYRALCSEIYATERSPHRSQFQRENHILAERQRREEMNEKFSALRAMIPKATKKDKASIVGDTIDYVLELEKRLKHLQACKDTASGSPFIRSLKRKSPSTSANTASVHQDSPTDAVTKDCDAPDHRGTNPATTTTSSPSSTSPSREGHSAVNSPSDQVTQESKLQQAGKKAAAAEVEVQSLGSRAVIKIVVERRPGHVLSVLNALEECKVEVMQSNVMTVGESSIHFVTVQLEEGASASTEELVSAILQAINPPKAKGDPPPTC</sequence>
<dbReference type="GO" id="GO:0003700">
    <property type="term" value="F:DNA-binding transcription factor activity"/>
    <property type="evidence" value="ECO:0000318"/>
    <property type="project" value="GO_Central"/>
</dbReference>
<dbReference type="GO" id="GO:0046983">
    <property type="term" value="F:protein dimerization activity"/>
    <property type="evidence" value="ECO:0007669"/>
    <property type="project" value="InterPro"/>
</dbReference>
<reference evidence="7 8" key="1">
    <citation type="journal article" date="2008" name="Science">
        <title>The Physcomitrella genome reveals evolutionary insights into the conquest of land by plants.</title>
        <authorList>
            <person name="Rensing S."/>
            <person name="Lang D."/>
            <person name="Zimmer A."/>
            <person name="Terry A."/>
            <person name="Salamov A."/>
            <person name="Shapiro H."/>
            <person name="Nishiyama T."/>
            <person name="Perroud P.-F."/>
            <person name="Lindquist E."/>
            <person name="Kamisugi Y."/>
            <person name="Tanahashi T."/>
            <person name="Sakakibara K."/>
            <person name="Fujita T."/>
            <person name="Oishi K."/>
            <person name="Shin-I T."/>
            <person name="Kuroki Y."/>
            <person name="Toyoda A."/>
            <person name="Suzuki Y."/>
            <person name="Hashimoto A."/>
            <person name="Yamaguchi K."/>
            <person name="Sugano A."/>
            <person name="Kohara Y."/>
            <person name="Fujiyama A."/>
            <person name="Anterola A."/>
            <person name="Aoki S."/>
            <person name="Ashton N."/>
            <person name="Barbazuk W.B."/>
            <person name="Barker E."/>
            <person name="Bennetzen J."/>
            <person name="Bezanilla M."/>
            <person name="Blankenship R."/>
            <person name="Cho S.H."/>
            <person name="Dutcher S."/>
            <person name="Estelle M."/>
            <person name="Fawcett J.A."/>
            <person name="Gundlach H."/>
            <person name="Hanada K."/>
            <person name="Heyl A."/>
            <person name="Hicks K.A."/>
            <person name="Hugh J."/>
            <person name="Lohr M."/>
            <person name="Mayer K."/>
            <person name="Melkozernov A."/>
            <person name="Murata T."/>
            <person name="Nelson D."/>
            <person name="Pils B."/>
            <person name="Prigge M."/>
            <person name="Reiss B."/>
            <person name="Renner T."/>
            <person name="Rombauts S."/>
            <person name="Rushton P."/>
            <person name="Sanderfoot A."/>
            <person name="Schween G."/>
            <person name="Shiu S.-H."/>
            <person name="Stueber K."/>
            <person name="Theodoulou F.L."/>
            <person name="Tu H."/>
            <person name="Van de Peer Y."/>
            <person name="Verrier P.J."/>
            <person name="Waters E."/>
            <person name="Wood A."/>
            <person name="Yang L."/>
            <person name="Cove D."/>
            <person name="Cuming A."/>
            <person name="Hasebe M."/>
            <person name="Lucas S."/>
            <person name="Mishler D.B."/>
            <person name="Reski R."/>
            <person name="Grigoriev I."/>
            <person name="Quatrano R.S."/>
            <person name="Boore J.L."/>
        </authorList>
    </citation>
    <scope>NUCLEOTIDE SEQUENCE [LARGE SCALE GENOMIC DNA]</scope>
    <source>
        <strain evidence="7 8">cv. Gransden 2004</strain>
    </source>
</reference>
<dbReference type="Pfam" id="PF00010">
    <property type="entry name" value="HLH"/>
    <property type="match status" value="1"/>
</dbReference>
<feature type="region of interest" description="Disordered" evidence="5">
    <location>
        <begin position="303"/>
        <end position="381"/>
    </location>
</feature>
<gene>
    <name evidence="7" type="primary">LOC112286495</name>
</gene>
<feature type="compositionally biased region" description="Polar residues" evidence="5">
    <location>
        <begin position="365"/>
        <end position="379"/>
    </location>
</feature>